<name>A0ABX1T1Q9_PELUQ</name>
<keyword evidence="9 12" id="KW-0030">Aminoacyl-tRNA synthetase</keyword>
<dbReference type="InterPro" id="IPR006195">
    <property type="entry name" value="aa-tRNA-synth_II"/>
</dbReference>
<comment type="subunit">
    <text evidence="12">Homodimer. The tRNA molecule binds across the dimer.</text>
</comment>
<dbReference type="InterPro" id="IPR010978">
    <property type="entry name" value="tRNA-bd_arm"/>
</dbReference>
<keyword evidence="4 12" id="KW-0963">Cytoplasm</keyword>
<comment type="caution">
    <text evidence="12">Lacks conserved residue(s) required for the propagation of feature annotation.</text>
</comment>
<feature type="binding site" evidence="12">
    <location>
        <position position="279"/>
    </location>
    <ligand>
        <name>L-serine</name>
        <dbReference type="ChEBI" id="CHEBI:33384"/>
    </ligand>
</feature>
<feature type="binding site" evidence="12">
    <location>
        <begin position="256"/>
        <end position="258"/>
    </location>
    <ligand>
        <name>ATP</name>
        <dbReference type="ChEBI" id="CHEBI:30616"/>
    </ligand>
</feature>
<dbReference type="Gene3D" id="1.10.287.40">
    <property type="entry name" value="Serine-tRNA synthetase, tRNA binding domain"/>
    <property type="match status" value="1"/>
</dbReference>
<keyword evidence="13" id="KW-0175">Coiled coil</keyword>
<comment type="function">
    <text evidence="12">Catalyzes the attachment of serine to tRNA(Ser). Is also able to aminoacylate tRNA(Sec) with serine, to form the misacylated tRNA L-seryl-tRNA(Sec), which will be further converted into selenocysteinyl-tRNA(Sec).</text>
</comment>
<dbReference type="PANTHER" id="PTHR43697">
    <property type="entry name" value="SERYL-TRNA SYNTHETASE"/>
    <property type="match status" value="1"/>
</dbReference>
<accession>A0ABX1T1Q9</accession>
<dbReference type="CDD" id="cd00770">
    <property type="entry name" value="SerRS_core"/>
    <property type="match status" value="1"/>
</dbReference>
<feature type="coiled-coil region" evidence="13">
    <location>
        <begin position="30"/>
        <end position="57"/>
    </location>
</feature>
<evidence type="ECO:0000256" key="2">
    <source>
        <dbReference type="ARBA" id="ARBA00005045"/>
    </source>
</evidence>
<dbReference type="InterPro" id="IPR042103">
    <property type="entry name" value="SerRS_1_N_sf"/>
</dbReference>
<dbReference type="Pfam" id="PF00587">
    <property type="entry name" value="tRNA-synt_2b"/>
    <property type="match status" value="1"/>
</dbReference>
<dbReference type="SUPFAM" id="SSF55681">
    <property type="entry name" value="Class II aaRS and biotin synthetases"/>
    <property type="match status" value="1"/>
</dbReference>
<dbReference type="EC" id="6.1.1.11" evidence="12"/>
<comment type="catalytic activity">
    <reaction evidence="11 12">
        <text>tRNA(Ser) + L-serine + ATP = L-seryl-tRNA(Ser) + AMP + diphosphate + H(+)</text>
        <dbReference type="Rhea" id="RHEA:12292"/>
        <dbReference type="Rhea" id="RHEA-COMP:9669"/>
        <dbReference type="Rhea" id="RHEA-COMP:9703"/>
        <dbReference type="ChEBI" id="CHEBI:15378"/>
        <dbReference type="ChEBI" id="CHEBI:30616"/>
        <dbReference type="ChEBI" id="CHEBI:33019"/>
        <dbReference type="ChEBI" id="CHEBI:33384"/>
        <dbReference type="ChEBI" id="CHEBI:78442"/>
        <dbReference type="ChEBI" id="CHEBI:78533"/>
        <dbReference type="ChEBI" id="CHEBI:456215"/>
        <dbReference type="EC" id="6.1.1.11"/>
    </reaction>
</comment>
<comment type="similarity">
    <text evidence="3 12">Belongs to the class-II aminoacyl-tRNA synthetase family. Type-1 seryl-tRNA synthetase subfamily.</text>
</comment>
<keyword evidence="7 12" id="KW-0067">ATP-binding</keyword>
<evidence type="ECO:0000256" key="4">
    <source>
        <dbReference type="ARBA" id="ARBA00022490"/>
    </source>
</evidence>
<gene>
    <name evidence="12" type="primary">serS</name>
    <name evidence="15" type="ORF">VP91_00011940</name>
</gene>
<feature type="binding site" evidence="12">
    <location>
        <begin position="225"/>
        <end position="227"/>
    </location>
    <ligand>
        <name>L-serine</name>
        <dbReference type="ChEBI" id="CHEBI:33384"/>
    </ligand>
</feature>
<dbReference type="InterPro" id="IPR002314">
    <property type="entry name" value="aa-tRNA-synt_IIb"/>
</dbReference>
<evidence type="ECO:0000256" key="10">
    <source>
        <dbReference type="ARBA" id="ARBA00047929"/>
    </source>
</evidence>
<protein>
    <recommendedName>
        <fullName evidence="12">Serine--tRNA ligase</fullName>
        <ecNumber evidence="12">6.1.1.11</ecNumber>
    </recommendedName>
    <alternativeName>
        <fullName evidence="12">Seryl-tRNA synthetase</fullName>
        <shortName evidence="12">SerRS</shortName>
    </alternativeName>
    <alternativeName>
        <fullName evidence="12">Seryl-tRNA(Ser/Sec) synthetase</fullName>
    </alternativeName>
</protein>
<evidence type="ECO:0000256" key="1">
    <source>
        <dbReference type="ARBA" id="ARBA00004496"/>
    </source>
</evidence>
<comment type="catalytic activity">
    <reaction evidence="10 12">
        <text>tRNA(Sec) + L-serine + ATP = L-seryl-tRNA(Sec) + AMP + diphosphate + H(+)</text>
        <dbReference type="Rhea" id="RHEA:42580"/>
        <dbReference type="Rhea" id="RHEA-COMP:9742"/>
        <dbReference type="Rhea" id="RHEA-COMP:10128"/>
        <dbReference type="ChEBI" id="CHEBI:15378"/>
        <dbReference type="ChEBI" id="CHEBI:30616"/>
        <dbReference type="ChEBI" id="CHEBI:33019"/>
        <dbReference type="ChEBI" id="CHEBI:33384"/>
        <dbReference type="ChEBI" id="CHEBI:78442"/>
        <dbReference type="ChEBI" id="CHEBI:78533"/>
        <dbReference type="ChEBI" id="CHEBI:456215"/>
        <dbReference type="EC" id="6.1.1.11"/>
    </reaction>
</comment>
<dbReference type="HAMAP" id="MF_00176">
    <property type="entry name" value="Ser_tRNA_synth_type1"/>
    <property type="match status" value="1"/>
</dbReference>
<proteinExistence type="inferred from homology"/>
<feature type="binding site" evidence="12">
    <location>
        <position position="378"/>
    </location>
    <ligand>
        <name>L-serine</name>
        <dbReference type="ChEBI" id="CHEBI:33384"/>
    </ligand>
</feature>
<dbReference type="Gene3D" id="3.30.930.10">
    <property type="entry name" value="Bira Bifunctional Protein, Domain 2"/>
    <property type="match status" value="1"/>
</dbReference>
<keyword evidence="8 12" id="KW-0648">Protein biosynthesis</keyword>
<dbReference type="PANTHER" id="PTHR43697:SF1">
    <property type="entry name" value="SERINE--TRNA LIGASE"/>
    <property type="match status" value="1"/>
</dbReference>
<evidence type="ECO:0000256" key="9">
    <source>
        <dbReference type="ARBA" id="ARBA00023146"/>
    </source>
</evidence>
<keyword evidence="6 12" id="KW-0547">Nucleotide-binding</keyword>
<evidence type="ECO:0000256" key="3">
    <source>
        <dbReference type="ARBA" id="ARBA00010728"/>
    </source>
</evidence>
<dbReference type="InterPro" id="IPR033729">
    <property type="entry name" value="SerRS_core"/>
</dbReference>
<evidence type="ECO:0000259" key="14">
    <source>
        <dbReference type="PROSITE" id="PS50862"/>
    </source>
</evidence>
<dbReference type="NCBIfam" id="TIGR00414">
    <property type="entry name" value="serS"/>
    <property type="match status" value="1"/>
</dbReference>
<dbReference type="PROSITE" id="PS50862">
    <property type="entry name" value="AA_TRNA_LIGASE_II"/>
    <property type="match status" value="1"/>
</dbReference>
<dbReference type="RefSeq" id="WP_169036533.1">
    <property type="nucleotide sequence ID" value="NZ_LANA01000002.1"/>
</dbReference>
<dbReference type="Pfam" id="PF02403">
    <property type="entry name" value="Seryl_tRNA_N"/>
    <property type="match status" value="1"/>
</dbReference>
<evidence type="ECO:0000256" key="11">
    <source>
        <dbReference type="ARBA" id="ARBA00048823"/>
    </source>
</evidence>
<feature type="binding site" evidence="12">
    <location>
        <begin position="343"/>
        <end position="346"/>
    </location>
    <ligand>
        <name>ATP</name>
        <dbReference type="ChEBI" id="CHEBI:30616"/>
    </ligand>
</feature>
<keyword evidence="16" id="KW-1185">Reference proteome</keyword>
<evidence type="ECO:0000256" key="5">
    <source>
        <dbReference type="ARBA" id="ARBA00022598"/>
    </source>
</evidence>
<dbReference type="InterPro" id="IPR002317">
    <property type="entry name" value="Ser-tRNA-ligase_type_1"/>
</dbReference>
<evidence type="ECO:0000256" key="13">
    <source>
        <dbReference type="SAM" id="Coils"/>
    </source>
</evidence>
<comment type="caution">
    <text evidence="15">The sequence shown here is derived from an EMBL/GenBank/DDBJ whole genome shotgun (WGS) entry which is preliminary data.</text>
</comment>
<dbReference type="InterPro" id="IPR015866">
    <property type="entry name" value="Ser-tRNA-synth_1_N"/>
</dbReference>
<comment type="pathway">
    <text evidence="2 12">Aminoacyl-tRNA biosynthesis; selenocysteinyl-tRNA(Sec) biosynthesis; L-seryl-tRNA(Sec) from L-serine and tRNA(Sec): step 1/1.</text>
</comment>
<dbReference type="InterPro" id="IPR045864">
    <property type="entry name" value="aa-tRNA-synth_II/BPL/LPL"/>
</dbReference>
<dbReference type="Proteomes" id="UP001166004">
    <property type="component" value="Unassembled WGS sequence"/>
</dbReference>
<comment type="domain">
    <text evidence="12">Consists of two distinct domains, a catalytic core and a N-terminal extension that is involved in tRNA binding.</text>
</comment>
<evidence type="ECO:0000256" key="12">
    <source>
        <dbReference type="HAMAP-Rule" id="MF_00176"/>
    </source>
</evidence>
<sequence length="419" mass="47762">MHSIKEIRNDKQGFKKALDKRFLNIDLDKILILDKDNRKFIQQKEALEKEKKDISKSKDKTLFEKSKSISLEIEKINKLQVITKEQLESILASIPNIPLSDVPIGKDENSNTEISKSGKIPEFLFKPKSHYELGENLDMLDFDLATKTTGSRFVFVKDKLALLERALSNFMLDIHVNNNGYKEISPPLIATESSMFGTGQLPKFDNDQFELKLYDSSDRKFLIPTAEVILTNIVKDKIIDKKNLPMRFVASTPCFRKEAGSYGKDTKGMIRQHQFYKVEMVSIVETDKCLAELGRMTDCATKILDLLELPYRKIVLCTGDMGFSAEKTFDIEVWLPSENKYREISSCSSCGSFQARRMKTRYKDDNKDTVFVGTLNGSGLAIGRTLVAILENYQEEDGSVNVPKVLKPYMNNLEKISKI</sequence>
<evidence type="ECO:0000256" key="6">
    <source>
        <dbReference type="ARBA" id="ARBA00022741"/>
    </source>
</evidence>
<dbReference type="PRINTS" id="PR00981">
    <property type="entry name" value="TRNASYNTHSER"/>
</dbReference>
<feature type="domain" description="Aminoacyl-transfer RNA synthetases class-II family profile" evidence="14">
    <location>
        <begin position="163"/>
        <end position="403"/>
    </location>
</feature>
<dbReference type="PIRSF" id="PIRSF001529">
    <property type="entry name" value="Ser-tRNA-synth_IIa"/>
    <property type="match status" value="1"/>
</dbReference>
<reference evidence="15 16" key="1">
    <citation type="submission" date="2019-07" db="EMBL/GenBank/DDBJ databases">
        <title>SAR11 Genome Evolution.</title>
        <authorList>
            <person name="Giovannoni S."/>
        </authorList>
    </citation>
    <scope>NUCLEOTIDE SEQUENCE [LARGE SCALE GENOMIC DNA]</scope>
    <source>
        <strain evidence="15 16">HTCC9565</strain>
    </source>
</reference>
<evidence type="ECO:0000256" key="8">
    <source>
        <dbReference type="ARBA" id="ARBA00022917"/>
    </source>
</evidence>
<dbReference type="EMBL" id="LANA01000002">
    <property type="protein sequence ID" value="NMN68035.1"/>
    <property type="molecule type" value="Genomic_DNA"/>
</dbReference>
<evidence type="ECO:0000256" key="7">
    <source>
        <dbReference type="ARBA" id="ARBA00022840"/>
    </source>
</evidence>
<organism evidence="15 16">
    <name type="scientific">Pelagibacter ubique</name>
    <dbReference type="NCBI Taxonomy" id="198252"/>
    <lineage>
        <taxon>Bacteria</taxon>
        <taxon>Pseudomonadati</taxon>
        <taxon>Pseudomonadota</taxon>
        <taxon>Alphaproteobacteria</taxon>
        <taxon>Candidatus Pelagibacterales</taxon>
        <taxon>Candidatus Pelagibacteraceae</taxon>
        <taxon>Candidatus Pelagibacter</taxon>
    </lineage>
</organism>
<dbReference type="SUPFAM" id="SSF46589">
    <property type="entry name" value="tRNA-binding arm"/>
    <property type="match status" value="1"/>
</dbReference>
<comment type="subcellular location">
    <subcellularLocation>
        <location evidence="1 12">Cytoplasm</location>
    </subcellularLocation>
</comment>
<evidence type="ECO:0000313" key="16">
    <source>
        <dbReference type="Proteomes" id="UP001166004"/>
    </source>
</evidence>
<evidence type="ECO:0000313" key="15">
    <source>
        <dbReference type="EMBL" id="NMN68035.1"/>
    </source>
</evidence>
<keyword evidence="5 12" id="KW-0436">Ligase</keyword>